<organism evidence="1 2">
    <name type="scientific">Meloidogyne enterolobii</name>
    <name type="common">Root-knot nematode worm</name>
    <name type="synonym">Meloidogyne mayaguensis</name>
    <dbReference type="NCBI Taxonomy" id="390850"/>
    <lineage>
        <taxon>Eukaryota</taxon>
        <taxon>Metazoa</taxon>
        <taxon>Ecdysozoa</taxon>
        <taxon>Nematoda</taxon>
        <taxon>Chromadorea</taxon>
        <taxon>Rhabditida</taxon>
        <taxon>Tylenchina</taxon>
        <taxon>Tylenchomorpha</taxon>
        <taxon>Tylenchoidea</taxon>
        <taxon>Meloidogynidae</taxon>
        <taxon>Meloidogyninae</taxon>
        <taxon>Meloidogyne</taxon>
    </lineage>
</organism>
<proteinExistence type="predicted"/>
<name>A0ACB1B0N6_MELEN</name>
<dbReference type="Proteomes" id="UP001497535">
    <property type="component" value="Unassembled WGS sequence"/>
</dbReference>
<reference evidence="1" key="1">
    <citation type="submission" date="2023-11" db="EMBL/GenBank/DDBJ databases">
        <authorList>
            <person name="Poullet M."/>
        </authorList>
    </citation>
    <scope>NUCLEOTIDE SEQUENCE</scope>
    <source>
        <strain evidence="1">E1834</strain>
    </source>
</reference>
<sequence length="130" mass="15062">MLLRPLGYLYFGSILRINTILCRKCRSSNTKIFVTIFILKVFDIIHDFHNRLGHGKKMAISEAIKQDYANITLNCVLLYMANCKECYMASQLQTSTSLIETTNSDFNKELNIEDDEIIELKVIFKIETSR</sequence>
<evidence type="ECO:0000313" key="1">
    <source>
        <dbReference type="EMBL" id="CAK5109568.1"/>
    </source>
</evidence>
<accession>A0ACB1B0N6</accession>
<protein>
    <submittedName>
        <fullName evidence="1">Uncharacterized protein</fullName>
    </submittedName>
</protein>
<comment type="caution">
    <text evidence="1">The sequence shown here is derived from an EMBL/GenBank/DDBJ whole genome shotgun (WGS) entry which is preliminary data.</text>
</comment>
<gene>
    <name evidence="1" type="ORF">MENTE1834_LOCUS44209</name>
</gene>
<dbReference type="EMBL" id="CAVMJV010000132">
    <property type="protein sequence ID" value="CAK5109568.1"/>
    <property type="molecule type" value="Genomic_DNA"/>
</dbReference>
<evidence type="ECO:0000313" key="2">
    <source>
        <dbReference type="Proteomes" id="UP001497535"/>
    </source>
</evidence>
<keyword evidence="2" id="KW-1185">Reference proteome</keyword>